<organism evidence="2 3">
    <name type="scientific">Rhizoctonia solani</name>
    <dbReference type="NCBI Taxonomy" id="456999"/>
    <lineage>
        <taxon>Eukaryota</taxon>
        <taxon>Fungi</taxon>
        <taxon>Dikarya</taxon>
        <taxon>Basidiomycota</taxon>
        <taxon>Agaricomycotina</taxon>
        <taxon>Agaricomycetes</taxon>
        <taxon>Cantharellales</taxon>
        <taxon>Ceratobasidiaceae</taxon>
        <taxon>Rhizoctonia</taxon>
    </lineage>
</organism>
<accession>A0A8H3E2N1</accession>
<protein>
    <submittedName>
        <fullName evidence="2">Uncharacterized protein</fullName>
    </submittedName>
</protein>
<reference evidence="2" key="1">
    <citation type="submission" date="2021-01" db="EMBL/GenBank/DDBJ databases">
        <authorList>
            <person name="Kaushik A."/>
        </authorList>
    </citation>
    <scope>NUCLEOTIDE SEQUENCE</scope>
    <source>
        <strain evidence="2">AG5</strain>
    </source>
</reference>
<proteinExistence type="predicted"/>
<feature type="compositionally biased region" description="Polar residues" evidence="1">
    <location>
        <begin position="129"/>
        <end position="142"/>
    </location>
</feature>
<dbReference type="AlphaFoldDB" id="A0A8H3E2N1"/>
<dbReference type="PANTHER" id="PTHR38846:SF1">
    <property type="entry name" value="C3H1-TYPE DOMAIN-CONTAINING PROTEIN"/>
    <property type="match status" value="1"/>
</dbReference>
<sequence length="149" mass="17602">MSRTKAFRSLSQEARRTARQDLKDALAKDFGLLYGTDVNDLRAWQRLYWAQGFEVVPDNLDDCHEFMKDIYVNIVDLVDSVYTSHPVQRFYSEKEFSEYTIRTENYISRDRRYAGSLLKFLCRKISRPSGTTRINPQPFSASNRKRKRT</sequence>
<dbReference type="EMBL" id="CAJNJQ010002498">
    <property type="protein sequence ID" value="CAE7178061.1"/>
    <property type="molecule type" value="Genomic_DNA"/>
</dbReference>
<name>A0A8H3E2N1_9AGAM</name>
<evidence type="ECO:0000256" key="1">
    <source>
        <dbReference type="SAM" id="MobiDB-lite"/>
    </source>
</evidence>
<gene>
    <name evidence="2" type="ORF">RDB_LOCUS113876</name>
</gene>
<evidence type="ECO:0000313" key="3">
    <source>
        <dbReference type="Proteomes" id="UP000663827"/>
    </source>
</evidence>
<comment type="caution">
    <text evidence="2">The sequence shown here is derived from an EMBL/GenBank/DDBJ whole genome shotgun (WGS) entry which is preliminary data.</text>
</comment>
<dbReference type="Proteomes" id="UP000663827">
    <property type="component" value="Unassembled WGS sequence"/>
</dbReference>
<feature type="region of interest" description="Disordered" evidence="1">
    <location>
        <begin position="129"/>
        <end position="149"/>
    </location>
</feature>
<dbReference type="PANTHER" id="PTHR38846">
    <property type="entry name" value="C3H1-TYPE DOMAIN-CONTAINING PROTEIN"/>
    <property type="match status" value="1"/>
</dbReference>
<evidence type="ECO:0000313" key="2">
    <source>
        <dbReference type="EMBL" id="CAE7178061.1"/>
    </source>
</evidence>